<evidence type="ECO:0000256" key="1">
    <source>
        <dbReference type="SAM" id="Phobius"/>
    </source>
</evidence>
<gene>
    <name evidence="3" type="ORF">MUN82_20305</name>
</gene>
<dbReference type="EMBL" id="CP095053">
    <property type="protein sequence ID" value="UOR05262.1"/>
    <property type="molecule type" value="Genomic_DNA"/>
</dbReference>
<evidence type="ECO:0000313" key="3">
    <source>
        <dbReference type="EMBL" id="UOR05262.1"/>
    </source>
</evidence>
<keyword evidence="1" id="KW-1133">Transmembrane helix</keyword>
<keyword evidence="4" id="KW-1185">Reference proteome</keyword>
<accession>A0A8T9SSZ6</accession>
<dbReference type="Proteomes" id="UP000829925">
    <property type="component" value="Chromosome"/>
</dbReference>
<proteinExistence type="predicted"/>
<dbReference type="InterPro" id="IPR005530">
    <property type="entry name" value="SPW"/>
</dbReference>
<feature type="transmembrane region" description="Helical" evidence="1">
    <location>
        <begin position="12"/>
        <end position="32"/>
    </location>
</feature>
<organism evidence="3 4">
    <name type="scientific">Hymenobacter aerilatus</name>
    <dbReference type="NCBI Taxonomy" id="2932251"/>
    <lineage>
        <taxon>Bacteria</taxon>
        <taxon>Pseudomonadati</taxon>
        <taxon>Bacteroidota</taxon>
        <taxon>Cytophagia</taxon>
        <taxon>Cytophagales</taxon>
        <taxon>Hymenobacteraceae</taxon>
        <taxon>Hymenobacter</taxon>
    </lineage>
</organism>
<protein>
    <submittedName>
        <fullName evidence="3">SPW repeat protein</fullName>
    </submittedName>
</protein>
<evidence type="ECO:0000313" key="4">
    <source>
        <dbReference type="Proteomes" id="UP000829925"/>
    </source>
</evidence>
<keyword evidence="1" id="KW-0472">Membrane</keyword>
<reference evidence="3 4" key="1">
    <citation type="submission" date="2022-04" db="EMBL/GenBank/DDBJ databases">
        <title>Hymenobacter sp. isolated from the air.</title>
        <authorList>
            <person name="Won M."/>
            <person name="Lee C.-M."/>
            <person name="Woen H.-Y."/>
            <person name="Kwon S.-W."/>
        </authorList>
    </citation>
    <scope>NUCLEOTIDE SEQUENCE [LARGE SCALE GENOMIC DNA]</scope>
    <source>
        <strain evidence="4">5413 J-13</strain>
    </source>
</reference>
<feature type="domain" description="SPW repeat-containing integral membrane" evidence="2">
    <location>
        <begin position="9"/>
        <end position="105"/>
    </location>
</feature>
<evidence type="ECO:0000259" key="2">
    <source>
        <dbReference type="Pfam" id="PF03779"/>
    </source>
</evidence>
<sequence length="127" mass="13963">MKILSPSAHGIMDYLTVAFFALAPTLFGFTGTYATVCYVLAAGYLLITLLTAFPMGVVKMIPFPIHGRLELISGLVFLVSPWLFGFADDNLTARNLFVASGVVFLLVWFITDWHAETRSVATDTPRI</sequence>
<dbReference type="Pfam" id="PF03779">
    <property type="entry name" value="SPW"/>
    <property type="match status" value="1"/>
</dbReference>
<dbReference type="KEGG" id="haei:MUN82_20305"/>
<keyword evidence="1" id="KW-0812">Transmembrane</keyword>
<feature type="transmembrane region" description="Helical" evidence="1">
    <location>
        <begin position="38"/>
        <end position="57"/>
    </location>
</feature>
<name>A0A8T9SSZ6_9BACT</name>
<dbReference type="RefSeq" id="WP_245093379.1">
    <property type="nucleotide sequence ID" value="NZ_CP095053.1"/>
</dbReference>
<feature type="transmembrane region" description="Helical" evidence="1">
    <location>
        <begin position="93"/>
        <end position="111"/>
    </location>
</feature>
<dbReference type="AlphaFoldDB" id="A0A8T9SSZ6"/>